<comment type="caution">
    <text evidence="1">The sequence shown here is derived from an EMBL/GenBank/DDBJ whole genome shotgun (WGS) entry which is preliminary data.</text>
</comment>
<proteinExistence type="predicted"/>
<evidence type="ECO:0000313" key="1">
    <source>
        <dbReference type="EMBL" id="MDC7787989.1"/>
    </source>
</evidence>
<protein>
    <submittedName>
        <fullName evidence="1">Uncharacterized protein</fullName>
    </submittedName>
</protein>
<sequence>MKRYGTVDFEQVVAGEEYLRAIDELWRGAGYSRAGARGWADGAGHFSVTLTWSLTTKGGAQRLATYTIKRLRRA</sequence>
<evidence type="ECO:0000313" key="2">
    <source>
        <dbReference type="Proteomes" id="UP001165652"/>
    </source>
</evidence>
<dbReference type="Proteomes" id="UP001165652">
    <property type="component" value="Unassembled WGS sequence"/>
</dbReference>
<dbReference type="EMBL" id="JAQQLI010000035">
    <property type="protein sequence ID" value="MDC7787989.1"/>
    <property type="molecule type" value="Genomic_DNA"/>
</dbReference>
<reference evidence="1" key="2">
    <citation type="submission" date="2023-02" db="EMBL/GenBank/DDBJ databases">
        <authorList>
            <person name="Rayyan A."/>
            <person name="Meyer T."/>
            <person name="Kyndt J.A."/>
        </authorList>
    </citation>
    <scope>NUCLEOTIDE SEQUENCE</scope>
    <source>
        <strain evidence="1">DSM 9987</strain>
    </source>
</reference>
<organism evidence="1 2">
    <name type="scientific">Rhodoplanes tepidamans</name>
    <name type="common">Rhodoplanes cryptolactis</name>
    <dbReference type="NCBI Taxonomy" id="200616"/>
    <lineage>
        <taxon>Bacteria</taxon>
        <taxon>Pseudomonadati</taxon>
        <taxon>Pseudomonadota</taxon>
        <taxon>Alphaproteobacteria</taxon>
        <taxon>Hyphomicrobiales</taxon>
        <taxon>Nitrobacteraceae</taxon>
        <taxon>Rhodoplanes</taxon>
    </lineage>
</organism>
<name>A0ABT5JE84_RHOTP</name>
<accession>A0ABT5JE84</accession>
<reference evidence="1" key="1">
    <citation type="journal article" date="2023" name="Microbiol Resour">
        <title>Genome Sequences of Rhodoplanes serenus and Two Thermotolerant Strains, Rhodoplanes tepidamans and 'Rhodoplanes cryptolactis,' Further Refine the Genus.</title>
        <authorList>
            <person name="Rayyan A.A."/>
            <person name="Kyndt J.A."/>
        </authorList>
    </citation>
    <scope>NUCLEOTIDE SEQUENCE</scope>
    <source>
        <strain evidence="1">DSM 9987</strain>
    </source>
</reference>
<gene>
    <name evidence="1" type="ORF">PQJ73_20055</name>
</gene>
<dbReference type="RefSeq" id="WP_272778825.1">
    <property type="nucleotide sequence ID" value="NZ_JAQQLI010000035.1"/>
</dbReference>
<keyword evidence="2" id="KW-1185">Reference proteome</keyword>